<proteinExistence type="predicted"/>
<gene>
    <name evidence="1" type="ORF">DFQ45_11661</name>
</gene>
<keyword evidence="2" id="KW-1185">Reference proteome</keyword>
<accession>A0A4R6TQY5</accession>
<comment type="caution">
    <text evidence="1">The sequence shown here is derived from an EMBL/GenBank/DDBJ whole genome shotgun (WGS) entry which is preliminary data.</text>
</comment>
<protein>
    <submittedName>
        <fullName evidence="1">Uncharacterized protein</fullName>
    </submittedName>
</protein>
<evidence type="ECO:0000313" key="2">
    <source>
        <dbReference type="Proteomes" id="UP000294575"/>
    </source>
</evidence>
<dbReference type="EMBL" id="SNYK01000016">
    <property type="protein sequence ID" value="TDQ35371.1"/>
    <property type="molecule type" value="Genomic_DNA"/>
</dbReference>
<evidence type="ECO:0000313" key="1">
    <source>
        <dbReference type="EMBL" id="TDQ35371.1"/>
    </source>
</evidence>
<reference evidence="1 2" key="1">
    <citation type="submission" date="2019-03" db="EMBL/GenBank/DDBJ databases">
        <title>Genomic Encyclopedia of Type Strains, Phase IV (KMG-IV): sequencing the most valuable type-strain genomes for metagenomic binning, comparative biology and taxonomic classification.</title>
        <authorList>
            <person name="Goeker M."/>
        </authorList>
    </citation>
    <scope>NUCLEOTIDE SEQUENCE [LARGE SCALE GENOMIC DNA]</scope>
    <source>
        <strain evidence="1 2">DSM 28679</strain>
    </source>
</reference>
<name>A0A4R6TQY5_9GAMM</name>
<organism evidence="1 2">
    <name type="scientific">Thiopseudomonas denitrificans</name>
    <dbReference type="NCBI Taxonomy" id="1501432"/>
    <lineage>
        <taxon>Bacteria</taxon>
        <taxon>Pseudomonadati</taxon>
        <taxon>Pseudomonadota</taxon>
        <taxon>Gammaproteobacteria</taxon>
        <taxon>Pseudomonadales</taxon>
        <taxon>Pseudomonadaceae</taxon>
        <taxon>Thiopseudomonas</taxon>
    </lineage>
</organism>
<dbReference type="Proteomes" id="UP000294575">
    <property type="component" value="Unassembled WGS sequence"/>
</dbReference>
<sequence>MVRLRRTAVAVSGWNIYKRLSFRAERSGVAESSRLWILQLRCVQDDEYKNLQSKLFSSNTCNPAIIENTAG</sequence>
<dbReference type="AlphaFoldDB" id="A0A4R6TQY5"/>